<reference evidence="2" key="1">
    <citation type="submission" date="2022-03" db="EMBL/GenBank/DDBJ databases">
        <authorList>
            <person name="Woo C.Y."/>
        </authorList>
    </citation>
    <scope>NUCLEOTIDE SEQUENCE</scope>
    <source>
        <strain evidence="2">CYS-02</strain>
    </source>
</reference>
<accession>A0A9X2ALR5</accession>
<evidence type="ECO:0000313" key="3">
    <source>
        <dbReference type="Proteomes" id="UP001139447"/>
    </source>
</evidence>
<keyword evidence="3" id="KW-1185">Reference proteome</keyword>
<organism evidence="2 3">
    <name type="scientific">Variovorax terrae</name>
    <dbReference type="NCBI Taxonomy" id="2923278"/>
    <lineage>
        <taxon>Bacteria</taxon>
        <taxon>Pseudomonadati</taxon>
        <taxon>Pseudomonadota</taxon>
        <taxon>Betaproteobacteria</taxon>
        <taxon>Burkholderiales</taxon>
        <taxon>Comamonadaceae</taxon>
        <taxon>Variovorax</taxon>
    </lineage>
</organism>
<dbReference type="Pfam" id="PF24697">
    <property type="entry name" value="DUF7661"/>
    <property type="match status" value="1"/>
</dbReference>
<dbReference type="AlphaFoldDB" id="A0A9X2ALR5"/>
<gene>
    <name evidence="2" type="ORF">MMF98_07045</name>
</gene>
<comment type="caution">
    <text evidence="2">The sequence shown here is derived from an EMBL/GenBank/DDBJ whole genome shotgun (WGS) entry which is preliminary data.</text>
</comment>
<dbReference type="Proteomes" id="UP001139447">
    <property type="component" value="Unassembled WGS sequence"/>
</dbReference>
<feature type="domain" description="DUF7661" evidence="1">
    <location>
        <begin position="5"/>
        <end position="72"/>
    </location>
</feature>
<dbReference type="InterPro" id="IPR056078">
    <property type="entry name" value="DUF7661"/>
</dbReference>
<sequence length="86" mass="9144">MQEEFRFNVFGRLVAVVRTPTGWNAFAVGADGKRGPLGIVVPDFVAEDELGQYLFDIFHESATPGNGDVVPVGDQCSGGATETLSL</sequence>
<proteinExistence type="predicted"/>
<dbReference type="RefSeq" id="WP_243305528.1">
    <property type="nucleotide sequence ID" value="NZ_JALGBI010000001.1"/>
</dbReference>
<name>A0A9X2ALR5_9BURK</name>
<protein>
    <recommendedName>
        <fullName evidence="1">DUF7661 domain-containing protein</fullName>
    </recommendedName>
</protein>
<evidence type="ECO:0000313" key="2">
    <source>
        <dbReference type="EMBL" id="MCJ0762963.1"/>
    </source>
</evidence>
<evidence type="ECO:0000259" key="1">
    <source>
        <dbReference type="Pfam" id="PF24697"/>
    </source>
</evidence>
<dbReference type="EMBL" id="JALGBI010000001">
    <property type="protein sequence ID" value="MCJ0762963.1"/>
    <property type="molecule type" value="Genomic_DNA"/>
</dbReference>